<evidence type="ECO:0000313" key="2">
    <source>
        <dbReference type="Proteomes" id="UP000250321"/>
    </source>
</evidence>
<dbReference type="AlphaFoldDB" id="A0A314UX03"/>
<gene>
    <name evidence="1" type="ORF">Pyn_04874</name>
</gene>
<reference evidence="1 2" key="1">
    <citation type="submission" date="2018-02" db="EMBL/GenBank/DDBJ databases">
        <title>Draft genome of wild Prunus yedoensis var. nudiflora.</title>
        <authorList>
            <person name="Baek S."/>
            <person name="Kim J.-H."/>
            <person name="Choi K."/>
            <person name="Kim G.-B."/>
            <person name="Cho A."/>
            <person name="Jang H."/>
            <person name="Shin C.-H."/>
            <person name="Yu H.-J."/>
            <person name="Mun J.-H."/>
        </authorList>
    </citation>
    <scope>NUCLEOTIDE SEQUENCE [LARGE SCALE GENOMIC DNA]</scope>
    <source>
        <strain evidence="2">cv. Jeju island</strain>
        <tissue evidence="1">Leaf</tissue>
    </source>
</reference>
<name>A0A314UX03_PRUYE</name>
<organism evidence="1 2">
    <name type="scientific">Prunus yedoensis var. nudiflora</name>
    <dbReference type="NCBI Taxonomy" id="2094558"/>
    <lineage>
        <taxon>Eukaryota</taxon>
        <taxon>Viridiplantae</taxon>
        <taxon>Streptophyta</taxon>
        <taxon>Embryophyta</taxon>
        <taxon>Tracheophyta</taxon>
        <taxon>Spermatophyta</taxon>
        <taxon>Magnoliopsida</taxon>
        <taxon>eudicotyledons</taxon>
        <taxon>Gunneridae</taxon>
        <taxon>Pentapetalae</taxon>
        <taxon>rosids</taxon>
        <taxon>fabids</taxon>
        <taxon>Rosales</taxon>
        <taxon>Rosaceae</taxon>
        <taxon>Amygdaloideae</taxon>
        <taxon>Amygdaleae</taxon>
        <taxon>Prunus</taxon>
    </lineage>
</organism>
<sequence>MLSASSRRLRCYIAAAADLCARNFGPNSAPNQYPIHKPTPLSTPLDKPLFSTISRFISNSRASSSSEEEAIANQILSDLENAAPLLESSYKKRVFLSSKAFNRVLVAAASERNDLSLVPNLFKLQSRLFVNP</sequence>
<keyword evidence="2" id="KW-1185">Reference proteome</keyword>
<proteinExistence type="predicted"/>
<accession>A0A314UX03</accession>
<protein>
    <submittedName>
        <fullName evidence="1">Pentatricopeptide repeat-containing protein</fullName>
    </submittedName>
</protein>
<dbReference type="OrthoDB" id="1732813at2759"/>
<evidence type="ECO:0000313" key="1">
    <source>
        <dbReference type="EMBL" id="PQM41418.1"/>
    </source>
</evidence>
<comment type="caution">
    <text evidence="1">The sequence shown here is derived from an EMBL/GenBank/DDBJ whole genome shotgun (WGS) entry which is preliminary data.</text>
</comment>
<dbReference type="Proteomes" id="UP000250321">
    <property type="component" value="Unassembled WGS sequence"/>
</dbReference>
<dbReference type="EMBL" id="PJQY01002957">
    <property type="protein sequence ID" value="PQM41418.1"/>
    <property type="molecule type" value="Genomic_DNA"/>
</dbReference>